<reference evidence="1" key="1">
    <citation type="submission" date="2020-02" db="EMBL/GenBank/DDBJ databases">
        <title>Identification and distribution of gene clusters putatively required for synthesis of sphingolipid metabolism inhibitors in phylogenetically diverse species of the filamentous fungus Fusarium.</title>
        <authorList>
            <person name="Kim H.-S."/>
            <person name="Busman M."/>
            <person name="Brown D.W."/>
            <person name="Divon H."/>
            <person name="Uhlig S."/>
            <person name="Proctor R.H."/>
        </authorList>
    </citation>
    <scope>NUCLEOTIDE SEQUENCE [LARGE SCALE GENOMIC DNA]</scope>
    <source>
        <strain evidence="1">NRRL 39464</strain>
    </source>
</reference>
<gene>
    <name evidence="1" type="ORF">FOXYS1_663</name>
</gene>
<dbReference type="AlphaFoldDB" id="A0A8H5EPD9"/>
<comment type="caution">
    <text evidence="1">The sequence shown here is derived from an EMBL/GenBank/DDBJ whole genome shotgun (WGS) entry which is preliminary data.</text>
</comment>
<dbReference type="InterPro" id="IPR011009">
    <property type="entry name" value="Kinase-like_dom_sf"/>
</dbReference>
<organism evidence="1 2">
    <name type="scientific">Fusarium oxysporum</name>
    <name type="common">Fusarium vascular wilt</name>
    <dbReference type="NCBI Taxonomy" id="5507"/>
    <lineage>
        <taxon>Eukaryota</taxon>
        <taxon>Fungi</taxon>
        <taxon>Dikarya</taxon>
        <taxon>Ascomycota</taxon>
        <taxon>Pezizomycotina</taxon>
        <taxon>Sordariomycetes</taxon>
        <taxon>Hypocreomycetidae</taxon>
        <taxon>Hypocreales</taxon>
        <taxon>Nectriaceae</taxon>
        <taxon>Fusarium</taxon>
        <taxon>Fusarium oxysporum species complex</taxon>
    </lineage>
</organism>
<sequence>MSNSTASSVAVTKAQQRFDHLAWTLNGEAWEKSYKRLFLKSTCHQVVSFVENVCDQTASLVPSITLGGHNVLYPVRCDGDGFDIVVRQPCPDLVQFREEKTRDEGATISYLAQNSAVRVPELFFHTSSSRIGPAMILLFIKSERSMSDALADPGKDPGEIRVLDPEIHEEDLRRLYGKMCRLLIQLFEPTLHTIGSLVEVGNNHSVAGRPITHNMNDMVCKASIPKLVLPSSSQVYHSADEWYAASAAMHMAQLLFQHNDLVDSEDDCRNKYVARYLFHLLAKKGHLSAFGFLEDNWSAQSQSLELSCSMPCGTDSFRLWCDDLRPQNILLDHHDNIVAALDWEFAYSAPTQFSLDPPWWLLLQLPELWPSGIDDWSQVYEARLRTWLLTMEDEKWGEGINFPANLSTYLRESWLSGRFWLDYATRKSWAFDTIFRNILDEKFFGSSDEDIQESQFLTARVHLLGEEAQKSMEMVVERKMNDAKERVLVDWDPATAKQLLQEALGDYSGSQS</sequence>
<accession>A0A8H5EPD9</accession>
<proteinExistence type="predicted"/>
<evidence type="ECO:0000313" key="1">
    <source>
        <dbReference type="EMBL" id="KAF5268445.1"/>
    </source>
</evidence>
<dbReference type="PANTHER" id="PTHR21310">
    <property type="entry name" value="AMINOGLYCOSIDE PHOSPHOTRANSFERASE-RELATED-RELATED"/>
    <property type="match status" value="1"/>
</dbReference>
<dbReference type="EMBL" id="JAAFOW010000103">
    <property type="protein sequence ID" value="KAF5268445.1"/>
    <property type="molecule type" value="Genomic_DNA"/>
</dbReference>
<dbReference type="PANTHER" id="PTHR21310:SF37">
    <property type="entry name" value="AMINOGLYCOSIDE PHOSPHOTRANSFERASE DOMAIN-CONTAINING PROTEIN"/>
    <property type="match status" value="1"/>
</dbReference>
<dbReference type="InterPro" id="IPR051678">
    <property type="entry name" value="AGP_Transferase"/>
</dbReference>
<dbReference type="SUPFAM" id="SSF56112">
    <property type="entry name" value="Protein kinase-like (PK-like)"/>
    <property type="match status" value="1"/>
</dbReference>
<evidence type="ECO:0008006" key="3">
    <source>
        <dbReference type="Google" id="ProtNLM"/>
    </source>
</evidence>
<protein>
    <recommendedName>
        <fullName evidence="3">Aminoglycoside phosphotransferase domain-containing protein</fullName>
    </recommendedName>
</protein>
<evidence type="ECO:0000313" key="2">
    <source>
        <dbReference type="Proteomes" id="UP000558688"/>
    </source>
</evidence>
<name>A0A8H5EPD9_FUSOX</name>
<dbReference type="Proteomes" id="UP000558688">
    <property type="component" value="Unassembled WGS sequence"/>
</dbReference>